<dbReference type="RefSeq" id="WP_173532492.1">
    <property type="nucleotide sequence ID" value="NZ_CP054143.1"/>
</dbReference>
<proteinExistence type="inferred from homology"/>
<dbReference type="GO" id="GO:0009279">
    <property type="term" value="C:cell outer membrane"/>
    <property type="evidence" value="ECO:0007669"/>
    <property type="project" value="UniProtKB-SubCell"/>
</dbReference>
<dbReference type="KEGG" id="dee:HQN60_04255"/>
<protein>
    <submittedName>
        <fullName evidence="9">Lipid IV(A) palmitoyltransferase PagP</fullName>
        <ecNumber evidence="9">2.3.1.251</ecNumber>
    </submittedName>
</protein>
<reference evidence="9 10" key="1">
    <citation type="submission" date="2020-05" db="EMBL/GenBank/DDBJ databases">
        <title>Complete genome sequence of Deefgea sp. D17.</title>
        <authorList>
            <person name="Bae J.-W."/>
            <person name="Han J.E."/>
        </authorList>
    </citation>
    <scope>NUCLEOTIDE SEQUENCE [LARGE SCALE GENOMIC DNA]</scope>
    <source>
        <strain evidence="9 10">D17</strain>
    </source>
</reference>
<dbReference type="EC" id="2.3.1.251" evidence="9"/>
<keyword evidence="4 8" id="KW-0732">Signal</keyword>
<keyword evidence="5" id="KW-0472">Membrane</keyword>
<feature type="signal peptide" evidence="8">
    <location>
        <begin position="1"/>
        <end position="21"/>
    </location>
</feature>
<name>A0A6M8SP99_9NEIS</name>
<dbReference type="SUPFAM" id="SSF56925">
    <property type="entry name" value="OMPA-like"/>
    <property type="match status" value="1"/>
</dbReference>
<gene>
    <name evidence="9" type="primary">pagP</name>
    <name evidence="9" type="ORF">HQN60_04255</name>
</gene>
<dbReference type="Proteomes" id="UP000504844">
    <property type="component" value="Chromosome"/>
</dbReference>
<dbReference type="EMBL" id="CP054143">
    <property type="protein sequence ID" value="QKJ65988.1"/>
    <property type="molecule type" value="Genomic_DNA"/>
</dbReference>
<evidence type="ECO:0000256" key="4">
    <source>
        <dbReference type="ARBA" id="ARBA00022729"/>
    </source>
</evidence>
<sequence length="183" mass="20437">MTFKKIWAMCIGLLLAANVSAADCADWWLFDKACSNISGIWNEGETGLLVSGYAWHNRSTYDRDKIDSYNELAYGGGLSLYRALPNNNEEMIYAMMFSDSHSKPETHIGYAYMWYWNVLGPLKAGAGLTAGLFSRSDIGSYVPLPFALPLVALKYDKVNLYATYIPGGSNNGNVLFLFSRFDY</sequence>
<dbReference type="InterPro" id="IPR009746">
    <property type="entry name" value="LipidA_acyl_PagP"/>
</dbReference>
<dbReference type="NCBIfam" id="NF008271">
    <property type="entry name" value="PRK11045.1"/>
    <property type="match status" value="1"/>
</dbReference>
<dbReference type="Gene3D" id="2.40.160.20">
    <property type="match status" value="1"/>
</dbReference>
<keyword evidence="6" id="KW-0998">Cell outer membrane</keyword>
<evidence type="ECO:0000256" key="1">
    <source>
        <dbReference type="ARBA" id="ARBA00004442"/>
    </source>
</evidence>
<evidence type="ECO:0000313" key="10">
    <source>
        <dbReference type="Proteomes" id="UP000504844"/>
    </source>
</evidence>
<evidence type="ECO:0000256" key="2">
    <source>
        <dbReference type="ARBA" id="ARBA00006368"/>
    </source>
</evidence>
<organism evidence="9 10">
    <name type="scientific">Deefgea piscis</name>
    <dbReference type="NCBI Taxonomy" id="2739061"/>
    <lineage>
        <taxon>Bacteria</taxon>
        <taxon>Pseudomonadati</taxon>
        <taxon>Pseudomonadota</taxon>
        <taxon>Betaproteobacteria</taxon>
        <taxon>Neisseriales</taxon>
        <taxon>Chitinibacteraceae</taxon>
        <taxon>Deefgea</taxon>
    </lineage>
</organism>
<dbReference type="Pfam" id="PF07017">
    <property type="entry name" value="PagP"/>
    <property type="match status" value="1"/>
</dbReference>
<evidence type="ECO:0000313" key="9">
    <source>
        <dbReference type="EMBL" id="QKJ65988.1"/>
    </source>
</evidence>
<comment type="similarity">
    <text evidence="2">Belongs to the lipid A palmitoyltransferase family.</text>
</comment>
<dbReference type="GO" id="GO:0016746">
    <property type="term" value="F:acyltransferase activity"/>
    <property type="evidence" value="ECO:0007669"/>
    <property type="project" value="UniProtKB-KW"/>
</dbReference>
<comment type="subcellular location">
    <subcellularLocation>
        <location evidence="1">Cell outer membrane</location>
    </subcellularLocation>
</comment>
<feature type="chain" id="PRO_5026692624" evidence="8">
    <location>
        <begin position="22"/>
        <end position="183"/>
    </location>
</feature>
<keyword evidence="7 9" id="KW-0012">Acyltransferase</keyword>
<evidence type="ECO:0000256" key="6">
    <source>
        <dbReference type="ARBA" id="ARBA00023237"/>
    </source>
</evidence>
<dbReference type="InterPro" id="IPR011250">
    <property type="entry name" value="OMP/PagP_B-barrel"/>
</dbReference>
<dbReference type="AlphaFoldDB" id="A0A6M8SP99"/>
<evidence type="ECO:0000256" key="7">
    <source>
        <dbReference type="ARBA" id="ARBA00023315"/>
    </source>
</evidence>
<evidence type="ECO:0000256" key="3">
    <source>
        <dbReference type="ARBA" id="ARBA00022679"/>
    </source>
</evidence>
<keyword evidence="3 9" id="KW-0808">Transferase</keyword>
<evidence type="ECO:0000256" key="8">
    <source>
        <dbReference type="SAM" id="SignalP"/>
    </source>
</evidence>
<evidence type="ECO:0000256" key="5">
    <source>
        <dbReference type="ARBA" id="ARBA00023136"/>
    </source>
</evidence>
<keyword evidence="10" id="KW-1185">Reference proteome</keyword>
<accession>A0A6M8SP99</accession>